<dbReference type="InterPro" id="IPR009922">
    <property type="entry name" value="DUF1457"/>
</dbReference>
<evidence type="ECO:0000313" key="1">
    <source>
        <dbReference type="EMBL" id="SMF00184.1"/>
    </source>
</evidence>
<protein>
    <submittedName>
        <fullName evidence="1">PAS domain-containing protein</fullName>
    </submittedName>
</protein>
<gene>
    <name evidence="1" type="ORF">SAMN05428998_102325</name>
</gene>
<reference evidence="1 2" key="1">
    <citation type="submission" date="2017-04" db="EMBL/GenBank/DDBJ databases">
        <authorList>
            <person name="Afonso C.L."/>
            <person name="Miller P.J."/>
            <person name="Scott M.A."/>
            <person name="Spackman E."/>
            <person name="Goraichik I."/>
            <person name="Dimitrov K.M."/>
            <person name="Suarez D.L."/>
            <person name="Swayne D.E."/>
        </authorList>
    </citation>
    <scope>NUCLEOTIDE SEQUENCE [LARGE SCALE GENOMIC DNA]</scope>
    <source>
        <strain evidence="1 2">USBA 355</strain>
    </source>
</reference>
<keyword evidence="2" id="KW-1185">Reference proteome</keyword>
<evidence type="ECO:0000313" key="2">
    <source>
        <dbReference type="Proteomes" id="UP000192917"/>
    </source>
</evidence>
<dbReference type="Proteomes" id="UP000192917">
    <property type="component" value="Unassembled WGS sequence"/>
</dbReference>
<dbReference type="RefSeq" id="WP_085121393.1">
    <property type="nucleotide sequence ID" value="NZ_FWZX01000002.1"/>
</dbReference>
<sequence length="181" mass="20407">MTYFLYSDFYLADLGARDPPTLHPRFAEMAAYLARVAPRGRLPGRQHVDPCDLRRVIGLLNLVQVEREGTALRFRFRLIGERQRLAAGRNIAGRLVEDAVLPDLVPRIIANMTKVVTARRAVYDRFPMPHEGREFIDSERMYFPLAADGETVDVILILNGYPEAEQGLGVPAAYAAAVQRR</sequence>
<dbReference type="EMBL" id="FWZX01000002">
    <property type="protein sequence ID" value="SMF00184.1"/>
    <property type="molecule type" value="Genomic_DNA"/>
</dbReference>
<name>A0A1Y6B9N2_9PROT</name>
<dbReference type="STRING" id="560819.SAMN05428998_102325"/>
<proteinExistence type="predicted"/>
<dbReference type="AlphaFoldDB" id="A0A1Y6B9N2"/>
<organism evidence="1 2">
    <name type="scientific">Tistlia consotensis USBA 355</name>
    <dbReference type="NCBI Taxonomy" id="560819"/>
    <lineage>
        <taxon>Bacteria</taxon>
        <taxon>Pseudomonadati</taxon>
        <taxon>Pseudomonadota</taxon>
        <taxon>Alphaproteobacteria</taxon>
        <taxon>Rhodospirillales</taxon>
        <taxon>Rhodovibrionaceae</taxon>
        <taxon>Tistlia</taxon>
    </lineage>
</organism>
<dbReference type="Pfam" id="PF07310">
    <property type="entry name" value="PAS_5"/>
    <property type="match status" value="1"/>
</dbReference>
<accession>A0A1Y6B9N2</accession>